<proteinExistence type="predicted"/>
<organism evidence="3 4">
    <name type="scientific">Noviherbaspirillum album</name>
    <dbReference type="NCBI Taxonomy" id="3080276"/>
    <lineage>
        <taxon>Bacteria</taxon>
        <taxon>Pseudomonadati</taxon>
        <taxon>Pseudomonadota</taxon>
        <taxon>Betaproteobacteria</taxon>
        <taxon>Burkholderiales</taxon>
        <taxon>Oxalobacteraceae</taxon>
        <taxon>Noviherbaspirillum</taxon>
    </lineage>
</organism>
<dbReference type="PROSITE" id="PS51257">
    <property type="entry name" value="PROKAR_LIPOPROTEIN"/>
    <property type="match status" value="1"/>
</dbReference>
<gene>
    <name evidence="3" type="ORF">RY831_10095</name>
</gene>
<evidence type="ECO:0000256" key="1">
    <source>
        <dbReference type="SAM" id="MobiDB-lite"/>
    </source>
</evidence>
<evidence type="ECO:0000256" key="2">
    <source>
        <dbReference type="SAM" id="SignalP"/>
    </source>
</evidence>
<accession>A0ABU6J7K7</accession>
<name>A0ABU6J7K7_9BURK</name>
<keyword evidence="4" id="KW-1185">Reference proteome</keyword>
<keyword evidence="2" id="KW-0732">Signal</keyword>
<feature type="compositionally biased region" description="Basic and acidic residues" evidence="1">
    <location>
        <begin position="68"/>
        <end position="78"/>
    </location>
</feature>
<dbReference type="EMBL" id="JAWIIV010000007">
    <property type="protein sequence ID" value="MEC4719503.1"/>
    <property type="molecule type" value="Genomic_DNA"/>
</dbReference>
<feature type="compositionally biased region" description="Basic residues" evidence="1">
    <location>
        <begin position="79"/>
        <end position="94"/>
    </location>
</feature>
<feature type="signal peptide" evidence="2">
    <location>
        <begin position="1"/>
        <end position="21"/>
    </location>
</feature>
<feature type="region of interest" description="Disordered" evidence="1">
    <location>
        <begin position="63"/>
        <end position="155"/>
    </location>
</feature>
<dbReference type="RefSeq" id="WP_326506223.1">
    <property type="nucleotide sequence ID" value="NZ_JAWIIV010000007.1"/>
</dbReference>
<sequence>MKLTVVPILLAVLLAGCVAVPIDEPYPVQSSVHVYSQAYPVYQVYEAPRPIYGPPVYVRPPVYGPGYRYRERDHERHPGYRHRGNGPYSHHHSAPRPETRSLHPGPHSGAHSDRHPPPQGEAHPRRGRGAASGPGVPGGRPPAMEGHGGRGAMRQ</sequence>
<feature type="chain" id="PRO_5047534820" description="Lipoprotein" evidence="2">
    <location>
        <begin position="22"/>
        <end position="155"/>
    </location>
</feature>
<comment type="caution">
    <text evidence="3">The sequence shown here is derived from an EMBL/GenBank/DDBJ whole genome shotgun (WGS) entry which is preliminary data.</text>
</comment>
<evidence type="ECO:0000313" key="3">
    <source>
        <dbReference type="EMBL" id="MEC4719503.1"/>
    </source>
</evidence>
<dbReference type="Proteomes" id="UP001352263">
    <property type="component" value="Unassembled WGS sequence"/>
</dbReference>
<reference evidence="3 4" key="1">
    <citation type="submission" date="2023-10" db="EMBL/GenBank/DDBJ databases">
        <title>Noviherbaspirillum sp. CPCC 100848 genome assembly.</title>
        <authorList>
            <person name="Li X.Y."/>
            <person name="Fang X.M."/>
        </authorList>
    </citation>
    <scope>NUCLEOTIDE SEQUENCE [LARGE SCALE GENOMIC DNA]</scope>
    <source>
        <strain evidence="3 4">CPCC 100848</strain>
    </source>
</reference>
<protein>
    <recommendedName>
        <fullName evidence="5">Lipoprotein</fullName>
    </recommendedName>
</protein>
<evidence type="ECO:0000313" key="4">
    <source>
        <dbReference type="Proteomes" id="UP001352263"/>
    </source>
</evidence>
<evidence type="ECO:0008006" key="5">
    <source>
        <dbReference type="Google" id="ProtNLM"/>
    </source>
</evidence>